<dbReference type="PROSITE" id="PS50995">
    <property type="entry name" value="HTH_MARR_2"/>
    <property type="match status" value="1"/>
</dbReference>
<organism evidence="2 3">
    <name type="scientific">Parathalassolituus penaei</name>
    <dbReference type="NCBI Taxonomy" id="2997323"/>
    <lineage>
        <taxon>Bacteria</taxon>
        <taxon>Pseudomonadati</taxon>
        <taxon>Pseudomonadota</taxon>
        <taxon>Gammaproteobacteria</taxon>
        <taxon>Oceanospirillales</taxon>
        <taxon>Oceanospirillaceae</taxon>
        <taxon>Parathalassolituus</taxon>
    </lineage>
</organism>
<dbReference type="Pfam" id="PF12802">
    <property type="entry name" value="MarR_2"/>
    <property type="match status" value="1"/>
</dbReference>
<dbReference type="SUPFAM" id="SSF46785">
    <property type="entry name" value="Winged helix' DNA-binding domain"/>
    <property type="match status" value="1"/>
</dbReference>
<keyword evidence="3" id="KW-1185">Reference proteome</keyword>
<reference evidence="2" key="1">
    <citation type="submission" date="2022-11" db="EMBL/GenBank/DDBJ databases">
        <title>Parathalassolutuus dongxingensis gen. nov., sp. nov., a novel member of family Oceanospirillaceae isolated from a coastal shrimp pond in Guangxi, China.</title>
        <authorList>
            <person name="Chen H."/>
        </authorList>
    </citation>
    <scope>NUCLEOTIDE SEQUENCE</scope>
    <source>
        <strain evidence="2">G-43</strain>
    </source>
</reference>
<dbReference type="GO" id="GO:0006950">
    <property type="term" value="P:response to stress"/>
    <property type="evidence" value="ECO:0007669"/>
    <property type="project" value="TreeGrafter"/>
</dbReference>
<name>A0A9X3EP87_9GAMM</name>
<evidence type="ECO:0000313" key="3">
    <source>
        <dbReference type="Proteomes" id="UP001150830"/>
    </source>
</evidence>
<dbReference type="InterPro" id="IPR039422">
    <property type="entry name" value="MarR/SlyA-like"/>
</dbReference>
<evidence type="ECO:0000259" key="1">
    <source>
        <dbReference type="PROSITE" id="PS50995"/>
    </source>
</evidence>
<feature type="domain" description="HTH marR-type" evidence="1">
    <location>
        <begin position="6"/>
        <end position="140"/>
    </location>
</feature>
<sequence length="147" mass="16519">MNKHISQEIFDAIAGLNHQMRSRLHQAARDKEVAVSGMEFRALNFIGRKPGTTQRDLVQHSGRDKAQIARIINNLRQQELVETRPDENDKRATRLYLSASGQAISDDFKTMSQQLVGQAIEGLSTEECQTLLSLLARMNRNLDGSEA</sequence>
<dbReference type="PANTHER" id="PTHR33164:SF43">
    <property type="entry name" value="HTH-TYPE TRANSCRIPTIONAL REPRESSOR YETL"/>
    <property type="match status" value="1"/>
</dbReference>
<gene>
    <name evidence="2" type="ORF">OUO13_14120</name>
</gene>
<dbReference type="GO" id="GO:0003700">
    <property type="term" value="F:DNA-binding transcription factor activity"/>
    <property type="evidence" value="ECO:0007669"/>
    <property type="project" value="InterPro"/>
</dbReference>
<dbReference type="PRINTS" id="PR00598">
    <property type="entry name" value="HTHMARR"/>
</dbReference>
<accession>A0A9X3EP87</accession>
<dbReference type="RefSeq" id="WP_283174536.1">
    <property type="nucleotide sequence ID" value="NZ_JAPNOA010000039.1"/>
</dbReference>
<dbReference type="Gene3D" id="1.10.10.10">
    <property type="entry name" value="Winged helix-like DNA-binding domain superfamily/Winged helix DNA-binding domain"/>
    <property type="match status" value="1"/>
</dbReference>
<proteinExistence type="predicted"/>
<dbReference type="SMART" id="SM00347">
    <property type="entry name" value="HTH_MARR"/>
    <property type="match status" value="1"/>
</dbReference>
<dbReference type="Proteomes" id="UP001150830">
    <property type="component" value="Unassembled WGS sequence"/>
</dbReference>
<comment type="caution">
    <text evidence="2">The sequence shown here is derived from an EMBL/GenBank/DDBJ whole genome shotgun (WGS) entry which is preliminary data.</text>
</comment>
<dbReference type="InterPro" id="IPR036390">
    <property type="entry name" value="WH_DNA-bd_sf"/>
</dbReference>
<dbReference type="EMBL" id="JAPNOA010000039">
    <property type="protein sequence ID" value="MCY0966328.1"/>
    <property type="molecule type" value="Genomic_DNA"/>
</dbReference>
<dbReference type="AlphaFoldDB" id="A0A9X3EP87"/>
<protein>
    <submittedName>
        <fullName evidence="2">MarR family transcriptional regulator</fullName>
    </submittedName>
</protein>
<dbReference type="PANTHER" id="PTHR33164">
    <property type="entry name" value="TRANSCRIPTIONAL REGULATOR, MARR FAMILY"/>
    <property type="match status" value="1"/>
</dbReference>
<evidence type="ECO:0000313" key="2">
    <source>
        <dbReference type="EMBL" id="MCY0966328.1"/>
    </source>
</evidence>
<dbReference type="InterPro" id="IPR000835">
    <property type="entry name" value="HTH_MarR-typ"/>
</dbReference>
<dbReference type="InterPro" id="IPR036388">
    <property type="entry name" value="WH-like_DNA-bd_sf"/>
</dbReference>